<dbReference type="Proteomes" id="UP001168098">
    <property type="component" value="Unassembled WGS sequence"/>
</dbReference>
<evidence type="ECO:0000313" key="2">
    <source>
        <dbReference type="EMBL" id="KAJ9672941.1"/>
    </source>
</evidence>
<comment type="caution">
    <text evidence="2">The sequence shown here is derived from an EMBL/GenBank/DDBJ whole genome shotgun (WGS) entry which is preliminary data.</text>
</comment>
<feature type="compositionally biased region" description="Basic and acidic residues" evidence="1">
    <location>
        <begin position="71"/>
        <end position="83"/>
    </location>
</feature>
<protein>
    <recommendedName>
        <fullName evidence="4">Retrovirus-related Pol polyprotein from transposon TNT 1-94</fullName>
    </recommendedName>
</protein>
<feature type="compositionally biased region" description="Basic residues" evidence="1">
    <location>
        <begin position="94"/>
        <end position="104"/>
    </location>
</feature>
<accession>A0AA39D6I4</accession>
<dbReference type="AlphaFoldDB" id="A0AA39D6I4"/>
<proteinExistence type="predicted"/>
<evidence type="ECO:0000313" key="3">
    <source>
        <dbReference type="Proteomes" id="UP001168098"/>
    </source>
</evidence>
<reference evidence="2 3" key="1">
    <citation type="journal article" date="2023" name="BMC Biotechnol.">
        <title>Vitis rotundifolia cv Carlos genome sequencing.</title>
        <authorList>
            <person name="Huff M."/>
            <person name="Hulse-Kemp A."/>
            <person name="Scheffler B."/>
            <person name="Youngblood R."/>
            <person name="Simpson S."/>
            <person name="Babiker E."/>
            <person name="Staton M."/>
        </authorList>
    </citation>
    <scope>NUCLEOTIDE SEQUENCE [LARGE SCALE GENOMIC DNA]</scope>
    <source>
        <tissue evidence="2">Leaf</tissue>
    </source>
</reference>
<evidence type="ECO:0000256" key="1">
    <source>
        <dbReference type="SAM" id="MobiDB-lite"/>
    </source>
</evidence>
<dbReference type="EMBL" id="JARBHA010000019">
    <property type="protein sequence ID" value="KAJ9672941.1"/>
    <property type="molecule type" value="Genomic_DNA"/>
</dbReference>
<organism evidence="2 3">
    <name type="scientific">Vitis rotundifolia</name>
    <name type="common">Muscadine grape</name>
    <dbReference type="NCBI Taxonomy" id="103349"/>
    <lineage>
        <taxon>Eukaryota</taxon>
        <taxon>Viridiplantae</taxon>
        <taxon>Streptophyta</taxon>
        <taxon>Embryophyta</taxon>
        <taxon>Tracheophyta</taxon>
        <taxon>Spermatophyta</taxon>
        <taxon>Magnoliopsida</taxon>
        <taxon>eudicotyledons</taxon>
        <taxon>Gunneridae</taxon>
        <taxon>Pentapetalae</taxon>
        <taxon>rosids</taxon>
        <taxon>Vitales</taxon>
        <taxon>Vitaceae</taxon>
        <taxon>Viteae</taxon>
        <taxon>Vitis</taxon>
    </lineage>
</organism>
<name>A0AA39D6I4_VITRO</name>
<evidence type="ECO:0008006" key="4">
    <source>
        <dbReference type="Google" id="ProtNLM"/>
    </source>
</evidence>
<feature type="region of interest" description="Disordered" evidence="1">
    <location>
        <begin position="71"/>
        <end position="104"/>
    </location>
</feature>
<dbReference type="Pfam" id="PF14223">
    <property type="entry name" value="Retrotran_gag_2"/>
    <property type="match status" value="1"/>
</dbReference>
<gene>
    <name evidence="2" type="ORF">PVL29_026272</name>
</gene>
<keyword evidence="3" id="KW-1185">Reference proteome</keyword>
<sequence length="104" mass="11805">MKEGTSIKDNLDEFIKTIINLRNIDVRIDDEDQAIILMCSLPNSYEHSVDTMMYGRDTLSIEDVKEALNSRELEKRVSKSREDDSSEGLVAKGRTGKKNNGRRG</sequence>